<reference evidence="2 3" key="1">
    <citation type="journal article" date="2016" name="Proc. Natl. Acad. Sci. U.S.A.">
        <title>Comparative genomics of biotechnologically important yeasts.</title>
        <authorList>
            <person name="Riley R."/>
            <person name="Haridas S."/>
            <person name="Wolfe K.H."/>
            <person name="Lopes M.R."/>
            <person name="Hittinger C.T."/>
            <person name="Goeker M."/>
            <person name="Salamov A.A."/>
            <person name="Wisecaver J.H."/>
            <person name="Long T.M."/>
            <person name="Calvey C.H."/>
            <person name="Aerts A.L."/>
            <person name="Barry K.W."/>
            <person name="Choi C."/>
            <person name="Clum A."/>
            <person name="Coughlan A.Y."/>
            <person name="Deshpande S."/>
            <person name="Douglass A.P."/>
            <person name="Hanson S.J."/>
            <person name="Klenk H.-P."/>
            <person name="LaButti K.M."/>
            <person name="Lapidus A."/>
            <person name="Lindquist E.A."/>
            <person name="Lipzen A.M."/>
            <person name="Meier-Kolthoff J.P."/>
            <person name="Ohm R.A."/>
            <person name="Otillar R.P."/>
            <person name="Pangilinan J.L."/>
            <person name="Peng Y."/>
            <person name="Rokas A."/>
            <person name="Rosa C.A."/>
            <person name="Scheuner C."/>
            <person name="Sibirny A.A."/>
            <person name="Slot J.C."/>
            <person name="Stielow J.B."/>
            <person name="Sun H."/>
            <person name="Kurtzman C.P."/>
            <person name="Blackwell M."/>
            <person name="Grigoriev I.V."/>
            <person name="Jeffries T.W."/>
        </authorList>
    </citation>
    <scope>NUCLEOTIDE SEQUENCE [LARGE SCALE GENOMIC DNA]</scope>
    <source>
        <strain evidence="2 3">DSM 6958</strain>
    </source>
</reference>
<dbReference type="SMART" id="SM00028">
    <property type="entry name" value="TPR"/>
    <property type="match status" value="2"/>
</dbReference>
<dbReference type="EMBL" id="KV454408">
    <property type="protein sequence ID" value="ODQ66836.1"/>
    <property type="molecule type" value="Genomic_DNA"/>
</dbReference>
<dbReference type="InterPro" id="IPR052769">
    <property type="entry name" value="TPR_domain_protein"/>
</dbReference>
<evidence type="ECO:0000313" key="3">
    <source>
        <dbReference type="Proteomes" id="UP000095009"/>
    </source>
</evidence>
<protein>
    <submittedName>
        <fullName evidence="2">TPR-like protein</fullName>
    </submittedName>
</protein>
<keyword evidence="3" id="KW-1185">Reference proteome</keyword>
<dbReference type="STRING" id="857566.A0A1E3PN19"/>
<dbReference type="OrthoDB" id="10250354at2759"/>
<dbReference type="InterPro" id="IPR011990">
    <property type="entry name" value="TPR-like_helical_dom_sf"/>
</dbReference>
<accession>A0A1E3PN19</accession>
<sequence>MTSSKIEEIQDSPEIKSSETLSSKESPEIIPVETESLDENIVNEEIRFSPSQEAELVVKAEEFKISGNAFFRDLAYKSAISCYQSALDACPLYLTQYRATYYANLGICHLKLDDWGSTVKSCSEAIKNDPKYIKAYQRRALANYHINTWASLQEAMDDYKRLVEELLPENSPEMKETTRRLQELEPKLKETAERETQEMLGKLKDVGNSILGKFGLSTDMFNMEKGASGNGYSFNINK</sequence>
<proteinExistence type="predicted"/>
<name>A0A1E3PN19_9ASCO</name>
<evidence type="ECO:0000256" key="1">
    <source>
        <dbReference type="SAM" id="MobiDB-lite"/>
    </source>
</evidence>
<evidence type="ECO:0000313" key="2">
    <source>
        <dbReference type="EMBL" id="ODQ66836.1"/>
    </source>
</evidence>
<gene>
    <name evidence="2" type="ORF">NADFUDRAFT_50740</name>
</gene>
<dbReference type="Gene3D" id="1.25.40.10">
    <property type="entry name" value="Tetratricopeptide repeat domain"/>
    <property type="match status" value="1"/>
</dbReference>
<organism evidence="2 3">
    <name type="scientific">Nadsonia fulvescens var. elongata DSM 6958</name>
    <dbReference type="NCBI Taxonomy" id="857566"/>
    <lineage>
        <taxon>Eukaryota</taxon>
        <taxon>Fungi</taxon>
        <taxon>Dikarya</taxon>
        <taxon>Ascomycota</taxon>
        <taxon>Saccharomycotina</taxon>
        <taxon>Dipodascomycetes</taxon>
        <taxon>Dipodascales</taxon>
        <taxon>Dipodascales incertae sedis</taxon>
        <taxon>Nadsonia</taxon>
    </lineage>
</organism>
<dbReference type="PANTHER" id="PTHR46014">
    <property type="entry name" value="TETRATRICOPEPTIDE REPEAT PROTEIN 1"/>
    <property type="match status" value="1"/>
</dbReference>
<dbReference type="InterPro" id="IPR019734">
    <property type="entry name" value="TPR_rpt"/>
</dbReference>
<feature type="compositionally biased region" description="Basic and acidic residues" evidence="1">
    <location>
        <begin position="1"/>
        <end position="17"/>
    </location>
</feature>
<dbReference type="AlphaFoldDB" id="A0A1E3PN19"/>
<feature type="region of interest" description="Disordered" evidence="1">
    <location>
        <begin position="1"/>
        <end position="28"/>
    </location>
</feature>
<dbReference type="SUPFAM" id="SSF48452">
    <property type="entry name" value="TPR-like"/>
    <property type="match status" value="1"/>
</dbReference>
<dbReference type="Proteomes" id="UP000095009">
    <property type="component" value="Unassembled WGS sequence"/>
</dbReference>
<dbReference type="PANTHER" id="PTHR46014:SF1">
    <property type="entry name" value="TETRATRICOPEPTIDE REPEAT PROTEIN 1"/>
    <property type="match status" value="1"/>
</dbReference>